<reference evidence="1 2" key="1">
    <citation type="journal article" date="2020" name="IScience">
        <title>Genome Sequencing of the Endangered Kingdonia uniflora (Circaeasteraceae, Ranunculales) Reveals Potential Mechanisms of Evolutionary Specialization.</title>
        <authorList>
            <person name="Sun Y."/>
            <person name="Deng T."/>
            <person name="Zhang A."/>
            <person name="Moore M.J."/>
            <person name="Landis J.B."/>
            <person name="Lin N."/>
            <person name="Zhang H."/>
            <person name="Zhang X."/>
            <person name="Huang J."/>
            <person name="Zhang X."/>
            <person name="Sun H."/>
            <person name="Wang H."/>
        </authorList>
    </citation>
    <scope>NUCLEOTIDE SEQUENCE [LARGE SCALE GENOMIC DNA]</scope>
    <source>
        <strain evidence="1">TB1705</strain>
        <tissue evidence="1">Leaf</tissue>
    </source>
</reference>
<keyword evidence="2" id="KW-1185">Reference proteome</keyword>
<organism evidence="1 2">
    <name type="scientific">Kingdonia uniflora</name>
    <dbReference type="NCBI Taxonomy" id="39325"/>
    <lineage>
        <taxon>Eukaryota</taxon>
        <taxon>Viridiplantae</taxon>
        <taxon>Streptophyta</taxon>
        <taxon>Embryophyta</taxon>
        <taxon>Tracheophyta</taxon>
        <taxon>Spermatophyta</taxon>
        <taxon>Magnoliopsida</taxon>
        <taxon>Ranunculales</taxon>
        <taxon>Circaeasteraceae</taxon>
        <taxon>Kingdonia</taxon>
    </lineage>
</organism>
<accession>A0A7J7M966</accession>
<dbReference type="Proteomes" id="UP000541444">
    <property type="component" value="Unassembled WGS sequence"/>
</dbReference>
<dbReference type="InterPro" id="IPR001938">
    <property type="entry name" value="Thaumatin"/>
</dbReference>
<sequence>MLETFTKRFLDELRKVESLDYTNVILAYSNALPDHSSVKEYIVLHILRTLEKMLSKVSLQPDRSKPNFYDVNLVDGYNLPVSVSSNPAEPKCSIGSCLKNLNNIFPQELWVLNRTEKVVACKCACLAFDHDMFCCRNYYGRPDKCKANMYLKLFKDACPSYFSYAFDSLAPLVSCTSRDYIMTFFPSKWGVQTISTT</sequence>
<dbReference type="PROSITE" id="PS51367">
    <property type="entry name" value="THAUMATIN_2"/>
    <property type="match status" value="1"/>
</dbReference>
<dbReference type="AlphaFoldDB" id="A0A7J7M966"/>
<dbReference type="SUPFAM" id="SSF49870">
    <property type="entry name" value="Osmotin, thaumatin-like protein"/>
    <property type="match status" value="1"/>
</dbReference>
<comment type="caution">
    <text evidence="1">The sequence shown here is derived from an EMBL/GenBank/DDBJ whole genome shotgun (WGS) entry which is preliminary data.</text>
</comment>
<evidence type="ECO:0000313" key="1">
    <source>
        <dbReference type="EMBL" id="KAF6151431.1"/>
    </source>
</evidence>
<dbReference type="Pfam" id="PF00314">
    <property type="entry name" value="Thaumatin"/>
    <property type="match status" value="1"/>
</dbReference>
<proteinExistence type="predicted"/>
<dbReference type="SMART" id="SM00205">
    <property type="entry name" value="THN"/>
    <property type="match status" value="1"/>
</dbReference>
<protein>
    <submittedName>
        <fullName evidence="1">Uncharacterized protein</fullName>
    </submittedName>
</protein>
<gene>
    <name evidence="1" type="ORF">GIB67_020655</name>
</gene>
<name>A0A7J7M966_9MAGN</name>
<dbReference type="InterPro" id="IPR037176">
    <property type="entry name" value="Osmotin/thaumatin-like_sf"/>
</dbReference>
<evidence type="ECO:0000313" key="2">
    <source>
        <dbReference type="Proteomes" id="UP000541444"/>
    </source>
</evidence>
<dbReference type="OrthoDB" id="430315at2759"/>
<dbReference type="Gene3D" id="2.60.110.10">
    <property type="entry name" value="Thaumatin"/>
    <property type="match status" value="1"/>
</dbReference>
<dbReference type="EMBL" id="JACGCM010001692">
    <property type="protein sequence ID" value="KAF6151431.1"/>
    <property type="molecule type" value="Genomic_DNA"/>
</dbReference>
<dbReference type="PANTHER" id="PTHR31048">
    <property type="entry name" value="OS03G0233200 PROTEIN"/>
    <property type="match status" value="1"/>
</dbReference>